<dbReference type="GO" id="GO:0016829">
    <property type="term" value="F:lyase activity"/>
    <property type="evidence" value="ECO:0007669"/>
    <property type="project" value="UniProtKB-KW"/>
</dbReference>
<evidence type="ECO:0000256" key="4">
    <source>
        <dbReference type="ARBA" id="ARBA00023239"/>
    </source>
</evidence>
<keyword evidence="7" id="KW-1185">Reference proteome</keyword>
<comment type="subunit">
    <text evidence="3">Homotrimer.</text>
</comment>
<accession>A0AAW2DGH3</accession>
<comment type="pathway">
    <text evidence="1">Carbohydrate acid metabolism.</text>
</comment>
<dbReference type="Gene3D" id="3.20.20.70">
    <property type="entry name" value="Aldolase class I"/>
    <property type="match status" value="1"/>
</dbReference>
<evidence type="ECO:0000313" key="7">
    <source>
        <dbReference type="Proteomes" id="UP001459277"/>
    </source>
</evidence>
<keyword evidence="4" id="KW-0456">Lyase</keyword>
<dbReference type="InterPro" id="IPR000887">
    <property type="entry name" value="Aldlse_KDPG_KHG"/>
</dbReference>
<sequence length="108" mass="11765">MVILTGATTWILTTTTKKTKVGTVLDVEDAKNAINAGAKFLMSPAMVKDIMVDAQFGENENLKPDCDLQILSAYDSGAEIVKDLMQGSDMKQARTIVTMEGLRKLHAF</sequence>
<keyword evidence="5" id="KW-0119">Carbohydrate metabolism</keyword>
<evidence type="ECO:0000256" key="1">
    <source>
        <dbReference type="ARBA" id="ARBA00004761"/>
    </source>
</evidence>
<protein>
    <submittedName>
        <fullName evidence="6">Uncharacterized protein</fullName>
    </submittedName>
</protein>
<dbReference type="SUPFAM" id="SSF51569">
    <property type="entry name" value="Aldolase"/>
    <property type="match status" value="1"/>
</dbReference>
<reference evidence="6 7" key="1">
    <citation type="submission" date="2024-01" db="EMBL/GenBank/DDBJ databases">
        <title>A telomere-to-telomere, gap-free genome of sweet tea (Lithocarpus litseifolius).</title>
        <authorList>
            <person name="Zhou J."/>
        </authorList>
    </citation>
    <scope>NUCLEOTIDE SEQUENCE [LARGE SCALE GENOMIC DNA]</scope>
    <source>
        <strain evidence="6">Zhou-2022a</strain>
        <tissue evidence="6">Leaf</tissue>
    </source>
</reference>
<dbReference type="PANTHER" id="PTHR30246:SF1">
    <property type="entry name" value="2-DEHYDRO-3-DEOXY-6-PHOSPHOGALACTONATE ALDOLASE-RELATED"/>
    <property type="match status" value="1"/>
</dbReference>
<evidence type="ECO:0000313" key="6">
    <source>
        <dbReference type="EMBL" id="KAL0008942.1"/>
    </source>
</evidence>
<dbReference type="PANTHER" id="PTHR30246">
    <property type="entry name" value="2-KETO-3-DEOXY-6-PHOSPHOGLUCONATE ALDOLASE"/>
    <property type="match status" value="1"/>
</dbReference>
<comment type="similarity">
    <text evidence="2">Belongs to the KHG/KDPG aldolase family.</text>
</comment>
<evidence type="ECO:0000256" key="3">
    <source>
        <dbReference type="ARBA" id="ARBA00011233"/>
    </source>
</evidence>
<comment type="caution">
    <text evidence="6">The sequence shown here is derived from an EMBL/GenBank/DDBJ whole genome shotgun (WGS) entry which is preliminary data.</text>
</comment>
<evidence type="ECO:0000256" key="5">
    <source>
        <dbReference type="ARBA" id="ARBA00023277"/>
    </source>
</evidence>
<organism evidence="6 7">
    <name type="scientific">Lithocarpus litseifolius</name>
    <dbReference type="NCBI Taxonomy" id="425828"/>
    <lineage>
        <taxon>Eukaryota</taxon>
        <taxon>Viridiplantae</taxon>
        <taxon>Streptophyta</taxon>
        <taxon>Embryophyta</taxon>
        <taxon>Tracheophyta</taxon>
        <taxon>Spermatophyta</taxon>
        <taxon>Magnoliopsida</taxon>
        <taxon>eudicotyledons</taxon>
        <taxon>Gunneridae</taxon>
        <taxon>Pentapetalae</taxon>
        <taxon>rosids</taxon>
        <taxon>fabids</taxon>
        <taxon>Fagales</taxon>
        <taxon>Fagaceae</taxon>
        <taxon>Lithocarpus</taxon>
    </lineage>
</organism>
<dbReference type="AlphaFoldDB" id="A0AAW2DGH3"/>
<dbReference type="InterPro" id="IPR013785">
    <property type="entry name" value="Aldolase_TIM"/>
</dbReference>
<gene>
    <name evidence="6" type="ORF">SO802_010444</name>
</gene>
<name>A0AAW2DGH3_9ROSI</name>
<evidence type="ECO:0000256" key="2">
    <source>
        <dbReference type="ARBA" id="ARBA00006906"/>
    </source>
</evidence>
<dbReference type="Proteomes" id="UP001459277">
    <property type="component" value="Unassembled WGS sequence"/>
</dbReference>
<proteinExistence type="inferred from homology"/>
<dbReference type="EMBL" id="JAZDWU010000003">
    <property type="protein sequence ID" value="KAL0008942.1"/>
    <property type="molecule type" value="Genomic_DNA"/>
</dbReference>